<dbReference type="Pfam" id="PF17827">
    <property type="entry name" value="PrmC_N"/>
    <property type="match status" value="1"/>
</dbReference>
<dbReference type="GO" id="GO:0003676">
    <property type="term" value="F:nucleic acid binding"/>
    <property type="evidence" value="ECO:0007669"/>
    <property type="project" value="InterPro"/>
</dbReference>
<dbReference type="Pfam" id="PF05175">
    <property type="entry name" value="MTS"/>
    <property type="match status" value="1"/>
</dbReference>
<accession>A0A6S6QZ45</accession>
<feature type="domain" description="Methyltransferase small" evidence="6">
    <location>
        <begin position="68"/>
        <end position="160"/>
    </location>
</feature>
<comment type="catalytic activity">
    <reaction evidence="4 5">
        <text>L-glutaminyl-[peptide chain release factor] + S-adenosyl-L-methionine = N(5)-methyl-L-glutaminyl-[peptide chain release factor] + S-adenosyl-L-homocysteine + H(+)</text>
        <dbReference type="Rhea" id="RHEA:42896"/>
        <dbReference type="Rhea" id="RHEA-COMP:10271"/>
        <dbReference type="Rhea" id="RHEA-COMP:10272"/>
        <dbReference type="ChEBI" id="CHEBI:15378"/>
        <dbReference type="ChEBI" id="CHEBI:30011"/>
        <dbReference type="ChEBI" id="CHEBI:57856"/>
        <dbReference type="ChEBI" id="CHEBI:59789"/>
        <dbReference type="ChEBI" id="CHEBI:61891"/>
        <dbReference type="EC" id="2.1.1.297"/>
    </reaction>
</comment>
<dbReference type="SUPFAM" id="SSF53335">
    <property type="entry name" value="S-adenosyl-L-methionine-dependent methyltransferases"/>
    <property type="match status" value="1"/>
</dbReference>
<evidence type="ECO:0000256" key="2">
    <source>
        <dbReference type="ARBA" id="ARBA00022679"/>
    </source>
</evidence>
<dbReference type="InterPro" id="IPR019874">
    <property type="entry name" value="RF_methyltr_PrmC"/>
</dbReference>
<comment type="caution">
    <text evidence="5">Lacks conserved residue(s) required for the propagation of feature annotation.</text>
</comment>
<sequence>MEYCFHITRVEYLLNSRQPISDDEYAAYLKLIQKRARHIPLQHITGVQEFMGLSFQVNEAVLIPRQDTEVLVEEVLKVSKGKSILDLCTGSGCIIISLDKLGGIKSGVGVDISEEALAVARQNGEDLNSGVTFLQSDLYHDIHDTFDIIVSNPPYIPTREIESLMEEVRVYDPMLALDGKADGLYFYRKIAQRLKEFLNPGGFVFFEIGHDQGETVSEILKETGIIDIKVSKDLAGLDRIVSGRYKIDEEPFT</sequence>
<dbReference type="InterPro" id="IPR029063">
    <property type="entry name" value="SAM-dependent_MTases_sf"/>
</dbReference>
<evidence type="ECO:0000256" key="3">
    <source>
        <dbReference type="ARBA" id="ARBA00022691"/>
    </source>
</evidence>
<evidence type="ECO:0000313" key="8">
    <source>
        <dbReference type="EMBL" id="BCJ96473.1"/>
    </source>
</evidence>
<dbReference type="Gene3D" id="1.10.8.10">
    <property type="entry name" value="DNA helicase RuvA subunit, C-terminal domain"/>
    <property type="match status" value="1"/>
</dbReference>
<dbReference type="Proteomes" id="UP000515561">
    <property type="component" value="Chromosome"/>
</dbReference>
<keyword evidence="3 5" id="KW-0949">S-adenosyl-L-methionine</keyword>
<feature type="domain" description="Release factor glutamine methyltransferase N-terminal" evidence="7">
    <location>
        <begin position="1"/>
        <end position="46"/>
    </location>
</feature>
<gene>
    <name evidence="5 8" type="primary">prmC</name>
    <name evidence="8" type="ORF">acsn021_40420</name>
</gene>
<dbReference type="PANTHER" id="PTHR18895:SF74">
    <property type="entry name" value="MTRF1L RELEASE FACTOR GLUTAMINE METHYLTRANSFERASE"/>
    <property type="match status" value="1"/>
</dbReference>
<feature type="binding site" evidence="5">
    <location>
        <position position="111"/>
    </location>
    <ligand>
        <name>S-adenosyl-L-methionine</name>
        <dbReference type="ChEBI" id="CHEBI:59789"/>
    </ligand>
</feature>
<comment type="function">
    <text evidence="5">Methylates the class 1 translation termination release factors RF1/PrfA and RF2/PrfB on the glutamine residue of the universally conserved GGQ motif.</text>
</comment>
<dbReference type="KEGG" id="acel:acsn021_40420"/>
<feature type="binding site" evidence="5">
    <location>
        <begin position="152"/>
        <end position="155"/>
    </location>
    <ligand>
        <name>substrate</name>
    </ligand>
</feature>
<organism evidence="8 9">
    <name type="scientific">Anaerocolumna cellulosilytica</name>
    <dbReference type="NCBI Taxonomy" id="433286"/>
    <lineage>
        <taxon>Bacteria</taxon>
        <taxon>Bacillati</taxon>
        <taxon>Bacillota</taxon>
        <taxon>Clostridia</taxon>
        <taxon>Lachnospirales</taxon>
        <taxon>Lachnospiraceae</taxon>
        <taxon>Anaerocolumna</taxon>
    </lineage>
</organism>
<dbReference type="CDD" id="cd02440">
    <property type="entry name" value="AdoMet_MTases"/>
    <property type="match status" value="1"/>
</dbReference>
<dbReference type="HAMAP" id="MF_02126">
    <property type="entry name" value="RF_methyltr_PrmC"/>
    <property type="match status" value="1"/>
</dbReference>
<dbReference type="InterPro" id="IPR002052">
    <property type="entry name" value="DNA_methylase_N6_adenine_CS"/>
</dbReference>
<protein>
    <recommendedName>
        <fullName evidence="5">Release factor glutamine methyltransferase</fullName>
        <shortName evidence="5">RF MTase</shortName>
        <ecNumber evidence="5">2.1.1.297</ecNumber>
    </recommendedName>
    <alternativeName>
        <fullName evidence="5">N5-glutamine methyltransferase PrmC</fullName>
    </alternativeName>
    <alternativeName>
        <fullName evidence="5">Protein-(glutamine-N5) MTase PrmC</fullName>
    </alternativeName>
    <alternativeName>
        <fullName evidence="5">Protein-glutamine N-methyltransferase PrmC</fullName>
    </alternativeName>
</protein>
<dbReference type="GO" id="GO:0102559">
    <property type="term" value="F:peptide chain release factor N(5)-glutamine methyltransferase activity"/>
    <property type="evidence" value="ECO:0007669"/>
    <property type="project" value="UniProtKB-EC"/>
</dbReference>
<dbReference type="AlphaFoldDB" id="A0A6S6QZ45"/>
<evidence type="ECO:0000256" key="4">
    <source>
        <dbReference type="ARBA" id="ARBA00048391"/>
    </source>
</evidence>
<dbReference type="PANTHER" id="PTHR18895">
    <property type="entry name" value="HEMK METHYLTRANSFERASE"/>
    <property type="match status" value="1"/>
</dbReference>
<reference evidence="8 9" key="1">
    <citation type="journal article" date="2016" name="Int. J. Syst. Evol. Microbiol.">
        <title>Descriptions of Anaerotaenia torta gen. nov., sp. nov. and Anaerocolumna cellulosilytica gen. nov., sp. nov. isolated from a methanogenic reactor of cattle waste.</title>
        <authorList>
            <person name="Uek A."/>
            <person name="Ohtaki Y."/>
            <person name="Kaku N."/>
            <person name="Ueki K."/>
        </authorList>
    </citation>
    <scope>NUCLEOTIDE SEQUENCE [LARGE SCALE GENOMIC DNA]</scope>
    <source>
        <strain evidence="8 9">SN021</strain>
    </source>
</reference>
<keyword evidence="1 5" id="KW-0489">Methyltransferase</keyword>
<evidence type="ECO:0000256" key="5">
    <source>
        <dbReference type="HAMAP-Rule" id="MF_02126"/>
    </source>
</evidence>
<dbReference type="InterPro" id="IPR050320">
    <property type="entry name" value="N5-glutamine_MTase"/>
</dbReference>
<proteinExistence type="inferred from homology"/>
<evidence type="ECO:0000313" key="9">
    <source>
        <dbReference type="Proteomes" id="UP000515561"/>
    </source>
</evidence>
<dbReference type="PROSITE" id="PS00092">
    <property type="entry name" value="N6_MTASE"/>
    <property type="match status" value="1"/>
</dbReference>
<keyword evidence="9" id="KW-1185">Reference proteome</keyword>
<dbReference type="EMBL" id="AP023367">
    <property type="protein sequence ID" value="BCJ96473.1"/>
    <property type="molecule type" value="Genomic_DNA"/>
</dbReference>
<dbReference type="NCBIfam" id="TIGR00536">
    <property type="entry name" value="hemK_fam"/>
    <property type="match status" value="1"/>
</dbReference>
<dbReference type="NCBIfam" id="TIGR03534">
    <property type="entry name" value="RF_mod_PrmC"/>
    <property type="match status" value="1"/>
</dbReference>
<dbReference type="InterPro" id="IPR007848">
    <property type="entry name" value="Small_mtfrase_dom"/>
</dbReference>
<dbReference type="GO" id="GO:0032259">
    <property type="term" value="P:methylation"/>
    <property type="evidence" value="ECO:0007669"/>
    <property type="project" value="UniProtKB-KW"/>
</dbReference>
<dbReference type="Gene3D" id="3.40.50.150">
    <property type="entry name" value="Vaccinia Virus protein VP39"/>
    <property type="match status" value="1"/>
</dbReference>
<comment type="similarity">
    <text evidence="5">Belongs to the protein N5-glutamine methyltransferase family. PrmC subfamily.</text>
</comment>
<name>A0A6S6QZ45_9FIRM</name>
<dbReference type="InterPro" id="IPR004556">
    <property type="entry name" value="HemK-like"/>
</dbReference>
<feature type="binding site" evidence="5">
    <location>
        <position position="152"/>
    </location>
    <ligand>
        <name>S-adenosyl-L-methionine</name>
        <dbReference type="ChEBI" id="CHEBI:59789"/>
    </ligand>
</feature>
<evidence type="ECO:0000259" key="6">
    <source>
        <dbReference type="Pfam" id="PF05175"/>
    </source>
</evidence>
<evidence type="ECO:0000256" key="1">
    <source>
        <dbReference type="ARBA" id="ARBA00022603"/>
    </source>
</evidence>
<dbReference type="InterPro" id="IPR040758">
    <property type="entry name" value="PrmC_N"/>
</dbReference>
<evidence type="ECO:0000259" key="7">
    <source>
        <dbReference type="Pfam" id="PF17827"/>
    </source>
</evidence>
<keyword evidence="2 5" id="KW-0808">Transferase</keyword>
<dbReference type="EC" id="2.1.1.297" evidence="5"/>